<keyword evidence="9 10" id="KW-0131">Cell cycle</keyword>
<dbReference type="Gene3D" id="3.30.70.3040">
    <property type="match status" value="1"/>
</dbReference>
<comment type="caution">
    <text evidence="14">The sequence shown here is derived from an EMBL/GenBank/DDBJ whole genome shotgun (WGS) entry which is preliminary data.</text>
</comment>
<comment type="function">
    <text evidence="10">Part of the ABC transporter FtsEX involved in asymmetric cellular division facilitating the initiation of sporulation.</text>
</comment>
<feature type="domain" description="FtsX extracellular" evidence="13">
    <location>
        <begin position="59"/>
        <end position="155"/>
    </location>
</feature>
<comment type="subcellular location">
    <subcellularLocation>
        <location evidence="1">Cell membrane</location>
        <topology evidence="1">Multi-pass membrane protein</topology>
    </subcellularLocation>
</comment>
<feature type="transmembrane region" description="Helical" evidence="11">
    <location>
        <begin position="217"/>
        <end position="246"/>
    </location>
</feature>
<dbReference type="Pfam" id="PF02687">
    <property type="entry name" value="FtsX"/>
    <property type="match status" value="1"/>
</dbReference>
<name>A0ABT2LZM8_9FIRM</name>
<proteinExistence type="inferred from homology"/>
<evidence type="ECO:0000259" key="13">
    <source>
        <dbReference type="Pfam" id="PF18075"/>
    </source>
</evidence>
<dbReference type="PROSITE" id="PS51257">
    <property type="entry name" value="PROKAR_LIPOPROTEIN"/>
    <property type="match status" value="1"/>
</dbReference>
<dbReference type="PIRSF" id="PIRSF003097">
    <property type="entry name" value="FtsX"/>
    <property type="match status" value="1"/>
</dbReference>
<reference evidence="14" key="1">
    <citation type="submission" date="2022-09" db="EMBL/GenBank/DDBJ databases">
        <title>Eubacterium sp. LFL-14 isolated from human feces.</title>
        <authorList>
            <person name="Liu F."/>
        </authorList>
    </citation>
    <scope>NUCLEOTIDE SEQUENCE</scope>
    <source>
        <strain evidence="14">LFL-14</strain>
    </source>
</reference>
<dbReference type="InterPro" id="IPR058204">
    <property type="entry name" value="FtsX_firmicutes-type"/>
</dbReference>
<organism evidence="14 15">
    <name type="scientific">Eubacterium album</name>
    <dbReference type="NCBI Taxonomy" id="2978477"/>
    <lineage>
        <taxon>Bacteria</taxon>
        <taxon>Bacillati</taxon>
        <taxon>Bacillota</taxon>
        <taxon>Clostridia</taxon>
        <taxon>Eubacteriales</taxon>
        <taxon>Eubacteriaceae</taxon>
        <taxon>Eubacterium</taxon>
    </lineage>
</organism>
<keyword evidence="15" id="KW-1185">Reference proteome</keyword>
<dbReference type="PANTHER" id="PTHR47755:SF1">
    <property type="entry name" value="CELL DIVISION PROTEIN FTSX"/>
    <property type="match status" value="1"/>
</dbReference>
<dbReference type="Pfam" id="PF18075">
    <property type="entry name" value="FtsX_ECD"/>
    <property type="match status" value="1"/>
</dbReference>
<sequence length="302" mass="32888">MKIRTALYCLKQGLVNIKRNKLFSLASISTIAACVFLIGMFYTIVVNFQYIVKSAEDQVGITIFFNEGIDQAGIDAIGAQIAANDKVANYTFTSAEEAWDIFKVEYFKQNEDLAEGFKDDNPLANSASYTVYLKNIEDQKSFSDEMSQVEGVRAVNYSEGTVSAMTSFGRLVGYASVAIIVVLLAVGIFLISNTVMIGISVRKKEIKVMKLIGASNIFVRAPFIIEGIVIGLVGATIPLVLIKVLYEKVVEFVMQQFSALSSIIVFLPQSTIFAVLVPMGLGIGAGIGFVGSILSIRKHLKV</sequence>
<feature type="transmembrane region" description="Helical" evidence="11">
    <location>
        <begin position="266"/>
        <end position="296"/>
    </location>
</feature>
<evidence type="ECO:0000256" key="1">
    <source>
        <dbReference type="ARBA" id="ARBA00004651"/>
    </source>
</evidence>
<evidence type="ECO:0000256" key="8">
    <source>
        <dbReference type="ARBA" id="ARBA00023136"/>
    </source>
</evidence>
<evidence type="ECO:0000256" key="11">
    <source>
        <dbReference type="SAM" id="Phobius"/>
    </source>
</evidence>
<keyword evidence="4 10" id="KW-1003">Cell membrane</keyword>
<evidence type="ECO:0000256" key="7">
    <source>
        <dbReference type="ARBA" id="ARBA00022989"/>
    </source>
</evidence>
<evidence type="ECO:0000313" key="15">
    <source>
        <dbReference type="Proteomes" id="UP001431199"/>
    </source>
</evidence>
<dbReference type="PANTHER" id="PTHR47755">
    <property type="entry name" value="CELL DIVISION PROTEIN FTSX"/>
    <property type="match status" value="1"/>
</dbReference>
<evidence type="ECO:0000256" key="6">
    <source>
        <dbReference type="ARBA" id="ARBA00022692"/>
    </source>
</evidence>
<comment type="similarity">
    <text evidence="2 10">Belongs to the ABC-4 integral membrane protein family. FtsX subfamily.</text>
</comment>
<dbReference type="InterPro" id="IPR040690">
    <property type="entry name" value="FtsX_ECD"/>
</dbReference>
<accession>A0ABT2LZM8</accession>
<evidence type="ECO:0000259" key="12">
    <source>
        <dbReference type="Pfam" id="PF02687"/>
    </source>
</evidence>
<feature type="transmembrane region" description="Helical" evidence="11">
    <location>
        <begin position="21"/>
        <end position="45"/>
    </location>
</feature>
<dbReference type="EMBL" id="JAODBU010000006">
    <property type="protein sequence ID" value="MCT7398742.1"/>
    <property type="molecule type" value="Genomic_DNA"/>
</dbReference>
<evidence type="ECO:0000256" key="4">
    <source>
        <dbReference type="ARBA" id="ARBA00022475"/>
    </source>
</evidence>
<protein>
    <recommendedName>
        <fullName evidence="3 10">Cell division protein FtsX</fullName>
    </recommendedName>
</protein>
<dbReference type="RefSeq" id="WP_022088697.1">
    <property type="nucleotide sequence ID" value="NZ_JAODBU010000006.1"/>
</dbReference>
<keyword evidence="5 10" id="KW-0132">Cell division</keyword>
<feature type="domain" description="ABC3 transporter permease C-terminal" evidence="12">
    <location>
        <begin position="178"/>
        <end position="298"/>
    </location>
</feature>
<evidence type="ECO:0000256" key="2">
    <source>
        <dbReference type="ARBA" id="ARBA00007379"/>
    </source>
</evidence>
<evidence type="ECO:0000256" key="10">
    <source>
        <dbReference type="PIRNR" id="PIRNR003097"/>
    </source>
</evidence>
<dbReference type="NCBIfam" id="NF038347">
    <property type="entry name" value="FtsX_Gpos"/>
    <property type="match status" value="1"/>
</dbReference>
<evidence type="ECO:0000313" key="14">
    <source>
        <dbReference type="EMBL" id="MCT7398742.1"/>
    </source>
</evidence>
<gene>
    <name evidence="14" type="primary">ftsX</name>
    <name evidence="14" type="ORF">N5B56_06525</name>
</gene>
<dbReference type="Proteomes" id="UP001431199">
    <property type="component" value="Unassembled WGS sequence"/>
</dbReference>
<feature type="transmembrane region" description="Helical" evidence="11">
    <location>
        <begin position="171"/>
        <end position="196"/>
    </location>
</feature>
<dbReference type="InterPro" id="IPR004513">
    <property type="entry name" value="FtsX"/>
</dbReference>
<dbReference type="InterPro" id="IPR003838">
    <property type="entry name" value="ABC3_permease_C"/>
</dbReference>
<keyword evidence="6 11" id="KW-0812">Transmembrane</keyword>
<evidence type="ECO:0000256" key="3">
    <source>
        <dbReference type="ARBA" id="ARBA00021907"/>
    </source>
</evidence>
<keyword evidence="7 11" id="KW-1133">Transmembrane helix</keyword>
<evidence type="ECO:0000256" key="9">
    <source>
        <dbReference type="ARBA" id="ARBA00023306"/>
    </source>
</evidence>
<keyword evidence="8 10" id="KW-0472">Membrane</keyword>
<evidence type="ECO:0000256" key="5">
    <source>
        <dbReference type="ARBA" id="ARBA00022618"/>
    </source>
</evidence>